<dbReference type="Proteomes" id="UP000278288">
    <property type="component" value="Chromosome"/>
</dbReference>
<dbReference type="AlphaFoldDB" id="A0AAD0YPT0"/>
<evidence type="ECO:0000313" key="1">
    <source>
        <dbReference type="EMBL" id="AZA91763.1"/>
    </source>
</evidence>
<organism evidence="1 2">
    <name type="scientific">Chryseobacterium nakagawai</name>
    <dbReference type="NCBI Taxonomy" id="1241982"/>
    <lineage>
        <taxon>Bacteria</taxon>
        <taxon>Pseudomonadati</taxon>
        <taxon>Bacteroidota</taxon>
        <taxon>Flavobacteriia</taxon>
        <taxon>Flavobacteriales</taxon>
        <taxon>Weeksellaceae</taxon>
        <taxon>Chryseobacterium group</taxon>
        <taxon>Chryseobacterium</taxon>
    </lineage>
</organism>
<evidence type="ECO:0000313" key="2">
    <source>
        <dbReference type="Proteomes" id="UP000278288"/>
    </source>
</evidence>
<reference evidence="1 2" key="1">
    <citation type="submission" date="2018-11" db="EMBL/GenBank/DDBJ databases">
        <title>Proposal to divide the Flavobacteriaceae and reorganize its genera based on Amino Acid Identity values calculated from whole genome sequences.</title>
        <authorList>
            <person name="Nicholson A.C."/>
            <person name="Gulvik C.A."/>
            <person name="Whitney A.M."/>
            <person name="Humrighouse B.W."/>
            <person name="Bell M."/>
            <person name="Holmes B."/>
            <person name="Steigerwalt A.G."/>
            <person name="Villarma A."/>
            <person name="Sheth M."/>
            <person name="Batra D."/>
            <person name="Pryor J."/>
            <person name="Bernardet J.-F."/>
            <person name="Hugo C."/>
            <person name="Kampfer P."/>
            <person name="Newman J."/>
            <person name="McQuiston J.R."/>
        </authorList>
    </citation>
    <scope>NUCLEOTIDE SEQUENCE [LARGE SCALE GENOMIC DNA]</scope>
    <source>
        <strain evidence="1 2">G0041</strain>
    </source>
</reference>
<accession>A0AAD0YPT0</accession>
<name>A0AAD0YPT0_CHRNA</name>
<keyword evidence="2" id="KW-1185">Reference proteome</keyword>
<protein>
    <submittedName>
        <fullName evidence="1">Uncharacterized protein</fullName>
    </submittedName>
</protein>
<proteinExistence type="predicted"/>
<dbReference type="KEGG" id="cnk:EG343_14635"/>
<gene>
    <name evidence="1" type="ORF">EG343_14635</name>
</gene>
<sequence length="153" mass="17418">MPNYYKVEISGYSFLSSSRYISGYFDQNAINTYFNEFTQPENGNILKNNTFTNETGNELVLIFSTNAKAITNQIGSISKSQTVLNSLASIVEKGKTEESKKINSQLEILDIDINQLKSHVDFYLKDIENLPVEQKKLAIEQLAHTLRIKEENK</sequence>
<dbReference type="EMBL" id="CP033923">
    <property type="protein sequence ID" value="AZA91763.1"/>
    <property type="molecule type" value="Genomic_DNA"/>
</dbReference>